<dbReference type="KEGG" id="sli:Slin_5523"/>
<dbReference type="InterPro" id="IPR005931">
    <property type="entry name" value="P5CDH/ALDH4A1"/>
</dbReference>
<dbReference type="InterPro" id="IPR029510">
    <property type="entry name" value="Ald_DH_CS_GLU"/>
</dbReference>
<keyword evidence="6" id="KW-0642">Proline metabolism</keyword>
<dbReference type="GO" id="GO:0009898">
    <property type="term" value="C:cytoplasmic side of plasma membrane"/>
    <property type="evidence" value="ECO:0007669"/>
    <property type="project" value="TreeGrafter"/>
</dbReference>
<dbReference type="PANTHER" id="PTHR42862">
    <property type="entry name" value="DELTA-1-PYRROLINE-5-CARBOXYLATE DEHYDROGENASE 1, ISOFORM A-RELATED"/>
    <property type="match status" value="1"/>
</dbReference>
<dbReference type="InterPro" id="IPR016162">
    <property type="entry name" value="Ald_DH_N"/>
</dbReference>
<dbReference type="UniPathway" id="UPA00261">
    <property type="reaction ID" value="UER00374"/>
</dbReference>
<dbReference type="InterPro" id="IPR016161">
    <property type="entry name" value="Ald_DH/histidinol_DH"/>
</dbReference>
<dbReference type="Proteomes" id="UP000002028">
    <property type="component" value="Chromosome"/>
</dbReference>
<protein>
    <recommendedName>
        <fullName evidence="7">L-glutamate gamma-semialdehyde dehydrogenase</fullName>
        <ecNumber evidence="3">1.2.1.88</ecNumber>
    </recommendedName>
    <alternativeName>
        <fullName evidence="7">L-glutamate gamma-semialdehyde dehydrogenase</fullName>
    </alternativeName>
</protein>
<comment type="catalytic activity">
    <reaction evidence="8">
        <text>L-glutamate 5-semialdehyde + NAD(+) + H2O = L-glutamate + NADH + 2 H(+)</text>
        <dbReference type="Rhea" id="RHEA:30235"/>
        <dbReference type="ChEBI" id="CHEBI:15377"/>
        <dbReference type="ChEBI" id="CHEBI:15378"/>
        <dbReference type="ChEBI" id="CHEBI:29985"/>
        <dbReference type="ChEBI" id="CHEBI:57540"/>
        <dbReference type="ChEBI" id="CHEBI:57945"/>
        <dbReference type="ChEBI" id="CHEBI:58066"/>
        <dbReference type="EC" id="1.2.1.88"/>
    </reaction>
</comment>
<dbReference type="FunFam" id="3.40.605.10:FF:000006">
    <property type="entry name" value="1-pyrroline-5-carboxylate dehydrogenase"/>
    <property type="match status" value="1"/>
</dbReference>
<feature type="domain" description="Aldehyde dehydrogenase" evidence="11">
    <location>
        <begin position="57"/>
        <end position="513"/>
    </location>
</feature>
<evidence type="ECO:0000256" key="3">
    <source>
        <dbReference type="ARBA" id="ARBA00012884"/>
    </source>
</evidence>
<evidence type="ECO:0000256" key="8">
    <source>
        <dbReference type="ARBA" id="ARBA00048142"/>
    </source>
</evidence>
<comment type="similarity">
    <text evidence="2 10">Belongs to the aldehyde dehydrogenase family.</text>
</comment>
<dbReference type="Gene3D" id="3.40.309.10">
    <property type="entry name" value="Aldehyde Dehydrogenase, Chain A, domain 2"/>
    <property type="match status" value="1"/>
</dbReference>
<dbReference type="NCBIfam" id="TIGR01236">
    <property type="entry name" value="D1pyr5carbox1"/>
    <property type="match status" value="1"/>
</dbReference>
<evidence type="ECO:0000256" key="1">
    <source>
        <dbReference type="ARBA" id="ARBA00004786"/>
    </source>
</evidence>
<dbReference type="AlphaFoldDB" id="D2QG26"/>
<dbReference type="PROSITE" id="PS00687">
    <property type="entry name" value="ALDEHYDE_DEHYDR_GLU"/>
    <property type="match status" value="1"/>
</dbReference>
<feature type="active site" evidence="9">
    <location>
        <position position="293"/>
    </location>
</feature>
<proteinExistence type="inferred from homology"/>
<dbReference type="CDD" id="cd07123">
    <property type="entry name" value="ALDH_F4-17_P5CDH"/>
    <property type="match status" value="1"/>
</dbReference>
<dbReference type="EMBL" id="CP001769">
    <property type="protein sequence ID" value="ADB41489.1"/>
    <property type="molecule type" value="Genomic_DNA"/>
</dbReference>
<dbReference type="GO" id="GO:0004657">
    <property type="term" value="F:proline dehydrogenase activity"/>
    <property type="evidence" value="ECO:0007669"/>
    <property type="project" value="UniProtKB-ARBA"/>
</dbReference>
<dbReference type="EC" id="1.2.1.88" evidence="3"/>
<name>D2QG26_SPILD</name>
<accession>D2QG26</accession>
<dbReference type="FunFam" id="3.40.309.10:FF:000005">
    <property type="entry name" value="1-pyrroline-5-carboxylate dehydrogenase 1"/>
    <property type="match status" value="1"/>
</dbReference>
<dbReference type="InterPro" id="IPR015590">
    <property type="entry name" value="Aldehyde_DH_dom"/>
</dbReference>
<comment type="pathway">
    <text evidence="1">Amino-acid degradation; L-proline degradation into L-glutamate; L-glutamate from L-proline: step 2/2.</text>
</comment>
<dbReference type="GO" id="GO:0010133">
    <property type="term" value="P:L-proline catabolic process to L-glutamate"/>
    <property type="evidence" value="ECO:0007669"/>
    <property type="project" value="UniProtKB-UniPathway"/>
</dbReference>
<keyword evidence="4 10" id="KW-0560">Oxidoreductase</keyword>
<dbReference type="PROSITE" id="PS00070">
    <property type="entry name" value="ALDEHYDE_DEHYDR_CYS"/>
    <property type="match status" value="1"/>
</dbReference>
<dbReference type="STRING" id="504472.Slin_5523"/>
<dbReference type="eggNOG" id="COG1012">
    <property type="taxonomic scope" value="Bacteria"/>
</dbReference>
<evidence type="ECO:0000256" key="7">
    <source>
        <dbReference type="ARBA" id="ARBA00032259"/>
    </source>
</evidence>
<gene>
    <name evidence="12" type="ordered locus">Slin_5523</name>
</gene>
<evidence type="ECO:0000259" key="11">
    <source>
        <dbReference type="Pfam" id="PF00171"/>
    </source>
</evidence>
<evidence type="ECO:0000256" key="6">
    <source>
        <dbReference type="ARBA" id="ARBA00023062"/>
    </source>
</evidence>
<evidence type="ECO:0000256" key="10">
    <source>
        <dbReference type="RuleBase" id="RU003345"/>
    </source>
</evidence>
<dbReference type="Gene3D" id="3.40.605.10">
    <property type="entry name" value="Aldehyde Dehydrogenase, Chain A, domain 1"/>
    <property type="match status" value="1"/>
</dbReference>
<organism evidence="12 13">
    <name type="scientific">Spirosoma linguale (strain ATCC 33905 / DSM 74 / LMG 10896 / Claus 1)</name>
    <dbReference type="NCBI Taxonomy" id="504472"/>
    <lineage>
        <taxon>Bacteria</taxon>
        <taxon>Pseudomonadati</taxon>
        <taxon>Bacteroidota</taxon>
        <taxon>Cytophagia</taxon>
        <taxon>Cytophagales</taxon>
        <taxon>Cytophagaceae</taxon>
        <taxon>Spirosoma</taxon>
    </lineage>
</organism>
<evidence type="ECO:0000256" key="5">
    <source>
        <dbReference type="ARBA" id="ARBA00023027"/>
    </source>
</evidence>
<dbReference type="SUPFAM" id="SSF53720">
    <property type="entry name" value="ALDH-like"/>
    <property type="match status" value="1"/>
</dbReference>
<dbReference type="RefSeq" id="WP_012929985.1">
    <property type="nucleotide sequence ID" value="NC_013730.1"/>
</dbReference>
<dbReference type="InterPro" id="IPR050485">
    <property type="entry name" value="Proline_metab_enzyme"/>
</dbReference>
<dbReference type="InterPro" id="IPR016163">
    <property type="entry name" value="Ald_DH_C"/>
</dbReference>
<evidence type="ECO:0000313" key="13">
    <source>
        <dbReference type="Proteomes" id="UP000002028"/>
    </source>
</evidence>
<evidence type="ECO:0000256" key="4">
    <source>
        <dbReference type="ARBA" id="ARBA00023002"/>
    </source>
</evidence>
<reference evidence="12 13" key="1">
    <citation type="journal article" date="2010" name="Stand. Genomic Sci.">
        <title>Complete genome sequence of Spirosoma linguale type strain (1).</title>
        <authorList>
            <person name="Lail K."/>
            <person name="Sikorski J."/>
            <person name="Saunders E."/>
            <person name="Lapidus A."/>
            <person name="Glavina Del Rio T."/>
            <person name="Copeland A."/>
            <person name="Tice H."/>
            <person name="Cheng J.-F."/>
            <person name="Lucas S."/>
            <person name="Nolan M."/>
            <person name="Bruce D."/>
            <person name="Goodwin L."/>
            <person name="Pitluck S."/>
            <person name="Ivanova N."/>
            <person name="Mavromatis K."/>
            <person name="Ovchinnikova G."/>
            <person name="Pati A."/>
            <person name="Chen A."/>
            <person name="Palaniappan K."/>
            <person name="Land M."/>
            <person name="Hauser L."/>
            <person name="Chang Y.-J."/>
            <person name="Jeffries C.D."/>
            <person name="Chain P."/>
            <person name="Brettin T."/>
            <person name="Detter J.C."/>
            <person name="Schuetze A."/>
            <person name="Rohde M."/>
            <person name="Tindall B.J."/>
            <person name="Goeker M."/>
            <person name="Bristow J."/>
            <person name="Eisen J.A."/>
            <person name="Markowitz V."/>
            <person name="Hugenholtz P."/>
            <person name="Kyrpides N.C."/>
            <person name="Klenk H.-P."/>
            <person name="Chen F."/>
        </authorList>
    </citation>
    <scope>NUCLEOTIDE SEQUENCE [LARGE SCALE GENOMIC DNA]</scope>
    <source>
        <strain evidence="13">ATCC 33905 / DSM 74 / LMG 10896 / Claus 1</strain>
    </source>
</reference>
<evidence type="ECO:0000256" key="2">
    <source>
        <dbReference type="ARBA" id="ARBA00009986"/>
    </source>
</evidence>
<keyword evidence="13" id="KW-1185">Reference proteome</keyword>
<evidence type="ECO:0000313" key="12">
    <source>
        <dbReference type="EMBL" id="ADB41489.1"/>
    </source>
</evidence>
<dbReference type="HOGENOM" id="CLU_005391_4_1_10"/>
<dbReference type="InterPro" id="IPR016160">
    <property type="entry name" value="Ald_DH_CS_CYS"/>
</dbReference>
<dbReference type="Pfam" id="PF00171">
    <property type="entry name" value="Aldedh"/>
    <property type="match status" value="1"/>
</dbReference>
<keyword evidence="5" id="KW-0520">NAD</keyword>
<dbReference type="PANTHER" id="PTHR42862:SF1">
    <property type="entry name" value="DELTA-1-PYRROLINE-5-CARBOXYLATE DEHYDROGENASE 2, ISOFORM A-RELATED"/>
    <property type="match status" value="1"/>
</dbReference>
<sequence length="543" mass="59903">MSFGTFNVPVPVNEPVKEYRPGSPEREALKIALAEFRSQETDIPMYIGGEEVRTDRRLRIAPPHDHQHTLGYFYEGEAKHVQKAIDAALTAKEAWANLPWEHRAAIFLKAAELIAGPYRARINAATMLGQSKNAFQAEIDSACELIDFLRFNVHYATDIYKQQPGSSPGVWNRLEYRPLEGFVFALTPFNFTAIAGNLPTSAALMGNTVIWKPAYTQVLSAKVIMEVLIEAGLPAGVINLIYVDGPVAGEVIFSHPDFAGIHFTGSTGVFQQIWGTIGANIHKYKTYPRIVGETGGKDFVMVHESADVDEVATGLVRGAFEYQGQKCSAASRAYIPSTLWPAVEAKMKKFLSEIKMGVTEDFSNFINAVIDERAFNKITAYIEEAKQTDKVRVVAGGNYGGSKGYFIEPTVLQVEDPAYRTMCEEIFGPVLSIYVYEPSEFDNVLKVVNTTSPYALTGSIFSKDRYVIEQAAKALENAAGNFYINDKPTGAVVGQQPFGGARASGTNDKAGSALNLYRWLSARTIKETFSPPKSYEYPFLKPE</sequence>
<evidence type="ECO:0000256" key="9">
    <source>
        <dbReference type="PROSITE-ProRule" id="PRU10007"/>
    </source>
</evidence>
<dbReference type="GO" id="GO:0003842">
    <property type="term" value="F:L-glutamate gamma-semialdehyde dehydrogenase activity"/>
    <property type="evidence" value="ECO:0007669"/>
    <property type="project" value="UniProtKB-EC"/>
</dbReference>